<dbReference type="PANTHER" id="PTHR15184:SF71">
    <property type="entry name" value="ATP SYNTHASE SUBUNIT BETA, MITOCHONDRIAL"/>
    <property type="match status" value="1"/>
</dbReference>
<dbReference type="NCBIfam" id="TIGR01039">
    <property type="entry name" value="atpD"/>
    <property type="match status" value="1"/>
</dbReference>
<dbReference type="InterPro" id="IPR050053">
    <property type="entry name" value="ATPase_alpha/beta_chains"/>
</dbReference>
<comment type="subcellular location">
    <subcellularLocation>
        <location evidence="11">Cell membrane</location>
        <topology evidence="11">Peripheral membrane protein</topology>
    </subcellularLocation>
    <subcellularLocation>
        <location evidence="1">Membrane</location>
    </subcellularLocation>
</comment>
<dbReference type="RefSeq" id="WP_012056523.1">
    <property type="nucleotide sequence ID" value="NZ_CP007389.1"/>
</dbReference>
<dbReference type="InterPro" id="IPR027417">
    <property type="entry name" value="P-loop_NTPase"/>
</dbReference>
<evidence type="ECO:0000256" key="6">
    <source>
        <dbReference type="ARBA" id="ARBA00022967"/>
    </source>
</evidence>
<evidence type="ECO:0000256" key="8">
    <source>
        <dbReference type="ARBA" id="ARBA00023136"/>
    </source>
</evidence>
<dbReference type="InterPro" id="IPR000194">
    <property type="entry name" value="ATPase_F1/V1/A1_a/bsu_nucl-bd"/>
</dbReference>
<dbReference type="EC" id="7.1.2.2" evidence="11"/>
<keyword evidence="7 11" id="KW-0406">Ion transport</keyword>
<evidence type="ECO:0000256" key="10">
    <source>
        <dbReference type="ARBA" id="ARBA00023310"/>
    </source>
</evidence>
<dbReference type="InterPro" id="IPR020003">
    <property type="entry name" value="ATPase_a/bsu_AS"/>
</dbReference>
<comment type="function">
    <text evidence="11">Produces ATP from ADP in the presence of a proton gradient across the membrane. The catalytic sites are hosted primarily by the beta subunits.</text>
</comment>
<evidence type="ECO:0000256" key="1">
    <source>
        <dbReference type="ARBA" id="ARBA00004370"/>
    </source>
</evidence>
<organism evidence="13 14">
    <name type="scientific">Thermosipho melanesiensis</name>
    <dbReference type="NCBI Taxonomy" id="46541"/>
    <lineage>
        <taxon>Bacteria</taxon>
        <taxon>Thermotogati</taxon>
        <taxon>Thermotogota</taxon>
        <taxon>Thermotogae</taxon>
        <taxon>Thermotogales</taxon>
        <taxon>Fervidobacteriaceae</taxon>
        <taxon>Thermosipho</taxon>
    </lineage>
</organism>
<evidence type="ECO:0000256" key="11">
    <source>
        <dbReference type="HAMAP-Rule" id="MF_01347"/>
    </source>
</evidence>
<evidence type="ECO:0000256" key="4">
    <source>
        <dbReference type="ARBA" id="ARBA00022741"/>
    </source>
</evidence>
<evidence type="ECO:0000256" key="9">
    <source>
        <dbReference type="ARBA" id="ARBA00023196"/>
    </source>
</evidence>
<dbReference type="CDD" id="cd18110">
    <property type="entry name" value="ATP-synt_F1_beta_C"/>
    <property type="match status" value="1"/>
</dbReference>
<keyword evidence="13" id="KW-0378">Hydrolase</keyword>
<accession>A0ABM6GCW6</accession>
<dbReference type="Gene3D" id="1.10.1140.10">
    <property type="entry name" value="Bovine Mitochondrial F1-atpase, Atp Synthase Beta Chain, Chain D, domain 3"/>
    <property type="match status" value="1"/>
</dbReference>
<dbReference type="CDD" id="cd01133">
    <property type="entry name" value="F1-ATPase_beta_CD"/>
    <property type="match status" value="1"/>
</dbReference>
<keyword evidence="6 11" id="KW-1278">Translocase</keyword>
<evidence type="ECO:0000313" key="14">
    <source>
        <dbReference type="Proteomes" id="UP000185490"/>
    </source>
</evidence>
<evidence type="ECO:0000256" key="3">
    <source>
        <dbReference type="ARBA" id="ARBA00022448"/>
    </source>
</evidence>
<proteinExistence type="inferred from homology"/>
<dbReference type="SUPFAM" id="SSF47917">
    <property type="entry name" value="C-terminal domain of alpha and beta subunits of F1 ATP synthase"/>
    <property type="match status" value="1"/>
</dbReference>
<keyword evidence="10 11" id="KW-0066">ATP synthesis</keyword>
<keyword evidence="9 11" id="KW-0139">CF(1)</keyword>
<reference evidence="13 14" key="1">
    <citation type="submission" date="2014-02" db="EMBL/GenBank/DDBJ databases">
        <title>Diversity of Thermotogales isolates from hydrothermal vents.</title>
        <authorList>
            <person name="Haverkamp T.H.A."/>
            <person name="Lossouarn J."/>
            <person name="Geslin C."/>
            <person name="Nesbo C.L."/>
        </authorList>
    </citation>
    <scope>NUCLEOTIDE SEQUENCE [LARGE SCALE GENOMIC DNA]</scope>
    <source>
        <strain evidence="13 14">431</strain>
    </source>
</reference>
<dbReference type="GO" id="GO:0016787">
    <property type="term" value="F:hydrolase activity"/>
    <property type="evidence" value="ECO:0007669"/>
    <property type="project" value="UniProtKB-KW"/>
</dbReference>
<dbReference type="SUPFAM" id="SSF52540">
    <property type="entry name" value="P-loop containing nucleoside triphosphate hydrolases"/>
    <property type="match status" value="1"/>
</dbReference>
<dbReference type="InterPro" id="IPR036121">
    <property type="entry name" value="ATPase_F1/V1/A1_a/bsu_N_sf"/>
</dbReference>
<evidence type="ECO:0000256" key="5">
    <source>
        <dbReference type="ARBA" id="ARBA00022840"/>
    </source>
</evidence>
<evidence type="ECO:0000256" key="2">
    <source>
        <dbReference type="ARBA" id="ARBA00008936"/>
    </source>
</evidence>
<dbReference type="InterPro" id="IPR003593">
    <property type="entry name" value="AAA+_ATPase"/>
</dbReference>
<dbReference type="HAMAP" id="MF_01347">
    <property type="entry name" value="ATP_synth_beta_bact"/>
    <property type="match status" value="1"/>
</dbReference>
<feature type="domain" description="AAA+ ATPase" evidence="12">
    <location>
        <begin position="147"/>
        <end position="332"/>
    </location>
</feature>
<protein>
    <recommendedName>
        <fullName evidence="11">ATP synthase subunit beta</fullName>
        <ecNumber evidence="11">7.1.2.2</ecNumber>
    </recommendedName>
    <alternativeName>
        <fullName evidence="11">ATP synthase F1 sector subunit beta</fullName>
    </alternativeName>
    <alternativeName>
        <fullName evidence="11">F-ATPase subunit beta</fullName>
    </alternativeName>
</protein>
<keyword evidence="11" id="KW-0375">Hydrogen ion transport</keyword>
<dbReference type="InterPro" id="IPR024034">
    <property type="entry name" value="ATPase_F1/V1_b/a_C"/>
</dbReference>
<dbReference type="InterPro" id="IPR004100">
    <property type="entry name" value="ATPase_F1/V1/A1_a/bsu_N"/>
</dbReference>
<gene>
    <name evidence="11" type="primary">atpD</name>
    <name evidence="13" type="ORF">BW47_01580</name>
</gene>
<keyword evidence="14" id="KW-1185">Reference proteome</keyword>
<dbReference type="Gene3D" id="2.40.10.170">
    <property type="match status" value="1"/>
</dbReference>
<keyword evidence="11" id="KW-1003">Cell membrane</keyword>
<dbReference type="Pfam" id="PF00006">
    <property type="entry name" value="ATP-synt_ab"/>
    <property type="match status" value="1"/>
</dbReference>
<keyword evidence="3 11" id="KW-0813">Transport</keyword>
<evidence type="ECO:0000259" key="12">
    <source>
        <dbReference type="SMART" id="SM00382"/>
    </source>
</evidence>
<dbReference type="CDD" id="cd18115">
    <property type="entry name" value="ATP-synt_F1_beta_N"/>
    <property type="match status" value="1"/>
</dbReference>
<dbReference type="PANTHER" id="PTHR15184">
    <property type="entry name" value="ATP SYNTHASE"/>
    <property type="match status" value="1"/>
</dbReference>
<dbReference type="Proteomes" id="UP000185490">
    <property type="component" value="Chromosome"/>
</dbReference>
<dbReference type="Pfam" id="PF22919">
    <property type="entry name" value="ATP-synt_VA_C"/>
    <property type="match status" value="1"/>
</dbReference>
<comment type="similarity">
    <text evidence="2 11">Belongs to the ATPase alpha/beta chains family.</text>
</comment>
<dbReference type="SUPFAM" id="SSF50615">
    <property type="entry name" value="N-terminal domain of alpha and beta subunits of F1 ATP synthase"/>
    <property type="match status" value="1"/>
</dbReference>
<dbReference type="EMBL" id="CP007389">
    <property type="protein sequence ID" value="APT73361.1"/>
    <property type="molecule type" value="Genomic_DNA"/>
</dbReference>
<comment type="catalytic activity">
    <reaction evidence="11">
        <text>ATP + H2O + 4 H(+)(in) = ADP + phosphate + 5 H(+)(out)</text>
        <dbReference type="Rhea" id="RHEA:57720"/>
        <dbReference type="ChEBI" id="CHEBI:15377"/>
        <dbReference type="ChEBI" id="CHEBI:15378"/>
        <dbReference type="ChEBI" id="CHEBI:30616"/>
        <dbReference type="ChEBI" id="CHEBI:43474"/>
        <dbReference type="ChEBI" id="CHEBI:456216"/>
        <dbReference type="EC" id="7.1.2.2"/>
    </reaction>
</comment>
<dbReference type="SMART" id="SM00382">
    <property type="entry name" value="AAA"/>
    <property type="match status" value="1"/>
</dbReference>
<evidence type="ECO:0000313" key="13">
    <source>
        <dbReference type="EMBL" id="APT73361.1"/>
    </source>
</evidence>
<sequence length="469" mass="51703">MSKRSKGKILRVIGPVVDVQFEEGELPDIYDALEVINPQTGKKLILEVEQLIGDNAVRTVALDTTDGLMRGLEVENTGEPIKVPVGKGALGRMFNVIGEPIDGKEDVKDVEYWPIHRTPPSITEQSTSVEILETGIKVIDLLAPFPKGGKIGFFGGAGVGKTVLVMELIRNIAIEHHGFSMFAGVGERTREGNELYLDMQEAEVLDNTVLVFGQMNEPPGARFRVALSALTMAEYFRDVEGRDVLLFIDNIFRFVQAGSEVSALLGRMPSAVGYQPTLATDMGELQERITSTKKGSITSVQAIYVPADDITDPAPATTFTHLDATVVLSRRRAALGLYPAVDPLDSTSKMLDPNVVGQEHYEVARGVQEVLQRYKDLQDIIAILGMEELSEEDKLIVQRARKIERFLSQPVHVAEKFSNIPGKYVPISETIRGFKEILEGKYDDLPEMAFYMVGTIDEAVEKAKKLQKA</sequence>
<dbReference type="PROSITE" id="PS00152">
    <property type="entry name" value="ATPASE_ALPHA_BETA"/>
    <property type="match status" value="1"/>
</dbReference>
<keyword evidence="5 11" id="KW-0067">ATP-binding</keyword>
<dbReference type="InterPro" id="IPR005722">
    <property type="entry name" value="ATP_synth_F1_bsu"/>
</dbReference>
<name>A0ABM6GCW6_9BACT</name>
<dbReference type="Gene3D" id="3.40.50.300">
    <property type="entry name" value="P-loop containing nucleotide triphosphate hydrolases"/>
    <property type="match status" value="1"/>
</dbReference>
<dbReference type="Pfam" id="PF02874">
    <property type="entry name" value="ATP-synt_ab_N"/>
    <property type="match status" value="1"/>
</dbReference>
<keyword evidence="4 11" id="KW-0547">Nucleotide-binding</keyword>
<dbReference type="InterPro" id="IPR055190">
    <property type="entry name" value="ATP-synt_VA_C"/>
</dbReference>
<evidence type="ECO:0000256" key="7">
    <source>
        <dbReference type="ARBA" id="ARBA00023065"/>
    </source>
</evidence>
<feature type="binding site" evidence="11">
    <location>
        <begin position="155"/>
        <end position="162"/>
    </location>
    <ligand>
        <name>ATP</name>
        <dbReference type="ChEBI" id="CHEBI:30616"/>
    </ligand>
</feature>
<keyword evidence="8 11" id="KW-0472">Membrane</keyword>